<keyword evidence="4" id="KW-0483">Metalloprotease inhibitor</keyword>
<dbReference type="PROSITE" id="PS50189">
    <property type="entry name" value="NTR"/>
    <property type="match status" value="1"/>
</dbReference>
<dbReference type="SUPFAM" id="SSF50242">
    <property type="entry name" value="TIMP-like"/>
    <property type="match status" value="1"/>
</dbReference>
<dbReference type="CDD" id="cd00104">
    <property type="entry name" value="KAZAL_FS"/>
    <property type="match status" value="1"/>
</dbReference>
<dbReference type="Gene3D" id="4.10.75.10">
    <property type="entry name" value="Elafin-like"/>
    <property type="match status" value="1"/>
</dbReference>
<reference evidence="16 17" key="1">
    <citation type="journal article" date="2019" name="Sci. Data">
        <title>Hybrid genome assembly and annotation of Danionella translucida.</title>
        <authorList>
            <person name="Kadobianskyi M."/>
            <person name="Schulze L."/>
            <person name="Schuelke M."/>
            <person name="Judkewitz B."/>
        </authorList>
    </citation>
    <scope>NUCLEOTIDE SEQUENCE [LARGE SCALE GENOMIC DNA]</scope>
    <source>
        <strain evidence="16 17">Bolton</strain>
    </source>
</reference>
<comment type="caution">
    <text evidence="16">The sequence shown here is derived from an EMBL/GenBank/DDBJ whole genome shotgun (WGS) entry which is preliminary data.</text>
</comment>
<dbReference type="AlphaFoldDB" id="A0A553Q8D0"/>
<keyword evidence="8" id="KW-1015">Disulfide bond</keyword>
<keyword evidence="9" id="KW-0481">Metalloenzyme inhibitor</keyword>
<keyword evidence="6" id="KW-0732">Signal</keyword>
<dbReference type="Pfam" id="PF00095">
    <property type="entry name" value="WAP"/>
    <property type="match status" value="1"/>
</dbReference>
<evidence type="ECO:0000256" key="5">
    <source>
        <dbReference type="ARBA" id="ARBA00022690"/>
    </source>
</evidence>
<dbReference type="SUPFAM" id="SSF57256">
    <property type="entry name" value="Elafin-like"/>
    <property type="match status" value="1"/>
</dbReference>
<evidence type="ECO:0000259" key="15">
    <source>
        <dbReference type="PROSITE" id="PS51465"/>
    </source>
</evidence>
<feature type="domain" description="Kazal-like" evidence="15">
    <location>
        <begin position="206"/>
        <end position="257"/>
    </location>
</feature>
<keyword evidence="17" id="KW-1185">Reference proteome</keyword>
<evidence type="ECO:0000259" key="11">
    <source>
        <dbReference type="PROSITE" id="PS50189"/>
    </source>
</evidence>
<dbReference type="EMBL" id="SRMA01026244">
    <property type="protein sequence ID" value="TRY86185.1"/>
    <property type="molecule type" value="Genomic_DNA"/>
</dbReference>
<name>A0A553Q8D0_9TELE</name>
<dbReference type="PROSITE" id="PS00280">
    <property type="entry name" value="BPTI_KUNITZ_1"/>
    <property type="match status" value="1"/>
</dbReference>
<dbReference type="SMART" id="SM00131">
    <property type="entry name" value="KU"/>
    <property type="match status" value="2"/>
</dbReference>
<feature type="domain" description="WAP" evidence="14">
    <location>
        <begin position="117"/>
        <end position="170"/>
    </location>
</feature>
<dbReference type="InterPro" id="IPR001134">
    <property type="entry name" value="Netrin_domain"/>
</dbReference>
<keyword evidence="3" id="KW-0964">Secreted</keyword>
<dbReference type="FunFam" id="2.60.40.10:FF:000032">
    <property type="entry name" value="palladin isoform X1"/>
    <property type="match status" value="1"/>
</dbReference>
<feature type="domain" description="BPTI/Kunitz inhibitor" evidence="12">
    <location>
        <begin position="421"/>
        <end position="485"/>
    </location>
</feature>
<dbReference type="InterPro" id="IPR013783">
    <property type="entry name" value="Ig-like_fold"/>
</dbReference>
<dbReference type="PROSITE" id="PS50835">
    <property type="entry name" value="IG_LIKE"/>
    <property type="match status" value="1"/>
</dbReference>
<dbReference type="SUPFAM" id="SSF57362">
    <property type="entry name" value="BPTI-like"/>
    <property type="match status" value="2"/>
</dbReference>
<keyword evidence="5" id="KW-0646">Protease inhibitor</keyword>
<dbReference type="InterPro" id="IPR036645">
    <property type="entry name" value="Elafin-like_sf"/>
</dbReference>
<dbReference type="FunFam" id="3.30.60.30:FF:000014">
    <property type="entry name" value="WAP, Kazal, immunoglobulin, Kunitz and NTR domain-containing protein 2"/>
    <property type="match status" value="1"/>
</dbReference>
<dbReference type="Gene3D" id="4.10.410.10">
    <property type="entry name" value="Pancreatic trypsin inhibitor Kunitz domain"/>
    <property type="match status" value="2"/>
</dbReference>
<dbReference type="GO" id="GO:0050431">
    <property type="term" value="F:transforming growth factor beta binding"/>
    <property type="evidence" value="ECO:0007669"/>
    <property type="project" value="TreeGrafter"/>
</dbReference>
<evidence type="ECO:0000256" key="9">
    <source>
        <dbReference type="ARBA" id="ARBA00023215"/>
    </source>
</evidence>
<dbReference type="InterPro" id="IPR003598">
    <property type="entry name" value="Ig_sub2"/>
</dbReference>
<proteinExistence type="inferred from homology"/>
<comment type="subcellular location">
    <subcellularLocation>
        <location evidence="1">Secreted</location>
    </subcellularLocation>
</comment>
<dbReference type="Pfam" id="PF00014">
    <property type="entry name" value="Kunitz_BPTI"/>
    <property type="match status" value="2"/>
</dbReference>
<dbReference type="FunFam" id="4.10.75.10:FF:000002">
    <property type="entry name" value="WAP, Kazal, immunoglobulin, Kunitz and NTR domain-containing protein 2"/>
    <property type="match status" value="1"/>
</dbReference>
<dbReference type="InterPro" id="IPR007110">
    <property type="entry name" value="Ig-like_dom"/>
</dbReference>
<evidence type="ECO:0000256" key="8">
    <source>
        <dbReference type="ARBA" id="ARBA00023157"/>
    </source>
</evidence>
<feature type="domain" description="NTR" evidence="11">
    <location>
        <begin position="549"/>
        <end position="672"/>
    </location>
</feature>
<dbReference type="PRINTS" id="PR00759">
    <property type="entry name" value="BASICPTASE"/>
</dbReference>
<evidence type="ECO:0000259" key="12">
    <source>
        <dbReference type="PROSITE" id="PS50279"/>
    </source>
</evidence>
<dbReference type="PROSITE" id="PS51465">
    <property type="entry name" value="KAZAL_2"/>
    <property type="match status" value="1"/>
</dbReference>
<dbReference type="Pfam" id="PF13927">
    <property type="entry name" value="Ig_3"/>
    <property type="match status" value="1"/>
</dbReference>
<dbReference type="Proteomes" id="UP000316079">
    <property type="component" value="Unassembled WGS sequence"/>
</dbReference>
<dbReference type="Gene3D" id="2.60.40.10">
    <property type="entry name" value="Immunoglobulins"/>
    <property type="match status" value="1"/>
</dbReference>
<dbReference type="SMART" id="SM00409">
    <property type="entry name" value="IG"/>
    <property type="match status" value="1"/>
</dbReference>
<dbReference type="GO" id="GO:0048019">
    <property type="term" value="F:receptor antagonist activity"/>
    <property type="evidence" value="ECO:0007669"/>
    <property type="project" value="TreeGrafter"/>
</dbReference>
<evidence type="ECO:0000256" key="4">
    <source>
        <dbReference type="ARBA" id="ARBA00022608"/>
    </source>
</evidence>
<evidence type="ECO:0000259" key="14">
    <source>
        <dbReference type="PROSITE" id="PS51390"/>
    </source>
</evidence>
<evidence type="ECO:0000256" key="6">
    <source>
        <dbReference type="ARBA" id="ARBA00022729"/>
    </source>
</evidence>
<dbReference type="PROSITE" id="PS50279">
    <property type="entry name" value="BPTI_KUNITZ_2"/>
    <property type="match status" value="2"/>
</dbReference>
<evidence type="ECO:0000256" key="7">
    <source>
        <dbReference type="ARBA" id="ARBA00022900"/>
    </source>
</evidence>
<feature type="domain" description="Ig-like" evidence="13">
    <location>
        <begin position="283"/>
        <end position="394"/>
    </location>
</feature>
<dbReference type="Gene3D" id="2.40.50.120">
    <property type="match status" value="1"/>
</dbReference>
<evidence type="ECO:0000313" key="17">
    <source>
        <dbReference type="Proteomes" id="UP000316079"/>
    </source>
</evidence>
<comment type="similarity">
    <text evidence="2">Belongs to the WFIKKN family.</text>
</comment>
<evidence type="ECO:0000313" key="16">
    <source>
        <dbReference type="EMBL" id="TRY86185.1"/>
    </source>
</evidence>
<dbReference type="InterPro" id="IPR003599">
    <property type="entry name" value="Ig_sub"/>
</dbReference>
<keyword evidence="10" id="KW-0393">Immunoglobulin domain</keyword>
<dbReference type="STRING" id="623744.A0A553Q8D0"/>
<evidence type="ECO:0000256" key="2">
    <source>
        <dbReference type="ARBA" id="ARBA00005743"/>
    </source>
</evidence>
<feature type="domain" description="BPTI/Kunitz inhibitor" evidence="12">
    <location>
        <begin position="493"/>
        <end position="543"/>
    </location>
</feature>
<dbReference type="InterPro" id="IPR036058">
    <property type="entry name" value="Kazal_dom_sf"/>
</dbReference>
<organism evidence="16 17">
    <name type="scientific">Danionella cerebrum</name>
    <dbReference type="NCBI Taxonomy" id="2873325"/>
    <lineage>
        <taxon>Eukaryota</taxon>
        <taxon>Metazoa</taxon>
        <taxon>Chordata</taxon>
        <taxon>Craniata</taxon>
        <taxon>Vertebrata</taxon>
        <taxon>Euteleostomi</taxon>
        <taxon>Actinopterygii</taxon>
        <taxon>Neopterygii</taxon>
        <taxon>Teleostei</taxon>
        <taxon>Ostariophysi</taxon>
        <taxon>Cypriniformes</taxon>
        <taxon>Danionidae</taxon>
        <taxon>Danioninae</taxon>
        <taxon>Danionella</taxon>
    </lineage>
</organism>
<dbReference type="InterPro" id="IPR008993">
    <property type="entry name" value="TIMP-like_OB-fold"/>
</dbReference>
<dbReference type="InterPro" id="IPR036880">
    <property type="entry name" value="Kunitz_BPTI_sf"/>
</dbReference>
<dbReference type="PROSITE" id="PS51390">
    <property type="entry name" value="WAP"/>
    <property type="match status" value="1"/>
</dbReference>
<dbReference type="InterPro" id="IPR020901">
    <property type="entry name" value="Prtase_inh_Kunz-CS"/>
</dbReference>
<sequence length="681" mass="75353">MESFQEVEEKLRGSIDSIRPGTGINETFWFIENKVHNSRRTLDSAFFPDLFCSLSRNFRIEAQPFPPCTLAEVSVFFPKENLLVVKKIMWSFKCSLELLVPVLLVITCSATKPGTSGPYHPGVCPNDLNLNLYVDAQSTCERECSEDQDCTASEKCCTNVCGLRSCVASRFPDDSTEEPESGDSPGAPSDCGGFECGQQGALCELWEGQPVCKCVDRCDSEPSFTCASDGLTYFNRCYLDAEACLQGISLAEVPCRFLLPGVDTASQEATSAPPDPEDTLVPPALLANPQHKVIHQGDTVSFNCNAAGHPDPEVMWKKQELENNGYKNDSDITQKPEILLADSTLMRPGRIYGSVVITSLAQLVVYSARLQDAGIYTCLAHNAAGILQADHTLSVLSETDEEEGGLGVVERASRPFSFADCRLGLNRGECRENQTDCRDLDQRQCGEQRVDWFFDATRSSCLPFLSRGCEGQNHFQTFQQCEAWCQRGEPNPCSLPPLRGPCGLQEPRWSYSPITHRCSAFLYGGCHGNSNSFRTEQDCQEHCVDPQHCPPCRPRGPLLEHLCRSDFALVGQLEEVVEQPGGAVARIHLERVLRDLKMGLEEFGAQTLELELPRIDWRCPCPSLGPALLQRRLLFAGQVKDGAAQLLSHNLVRPLSLRKLRKILAELEQNGCERTLKSKGI</sequence>
<evidence type="ECO:0000256" key="1">
    <source>
        <dbReference type="ARBA" id="ARBA00004613"/>
    </source>
</evidence>
<dbReference type="OrthoDB" id="8187079at2759"/>
<dbReference type="InterPro" id="IPR002350">
    <property type="entry name" value="Kazal_dom"/>
</dbReference>
<evidence type="ECO:0000256" key="10">
    <source>
        <dbReference type="ARBA" id="ARBA00023319"/>
    </source>
</evidence>
<dbReference type="GO" id="GO:0007179">
    <property type="term" value="P:transforming growth factor beta receptor signaling pathway"/>
    <property type="evidence" value="ECO:0007669"/>
    <property type="project" value="TreeGrafter"/>
</dbReference>
<dbReference type="PANTHER" id="PTHR45938:SF6">
    <property type="entry name" value="WAP, KAZAL, IMMUNOGLOBULIN, KUNITZ AND NTR DOMAIN-CONTAINING PROTEIN 1"/>
    <property type="match status" value="1"/>
</dbReference>
<dbReference type="InterPro" id="IPR002223">
    <property type="entry name" value="Kunitz_BPTI"/>
</dbReference>
<dbReference type="SUPFAM" id="SSF48726">
    <property type="entry name" value="Immunoglobulin"/>
    <property type="match status" value="1"/>
</dbReference>
<dbReference type="InterPro" id="IPR036179">
    <property type="entry name" value="Ig-like_dom_sf"/>
</dbReference>
<keyword evidence="7" id="KW-0722">Serine protease inhibitor</keyword>
<dbReference type="GO" id="GO:0005615">
    <property type="term" value="C:extracellular space"/>
    <property type="evidence" value="ECO:0007669"/>
    <property type="project" value="TreeGrafter"/>
</dbReference>
<dbReference type="PANTHER" id="PTHR45938">
    <property type="entry name" value="ACP24A4-RELATED"/>
    <property type="match status" value="1"/>
</dbReference>
<dbReference type="FunFam" id="4.10.410.10:FF:000020">
    <property type="entry name" value="Collagen, type VI, alpha 3"/>
    <property type="match status" value="1"/>
</dbReference>
<evidence type="ECO:0000256" key="3">
    <source>
        <dbReference type="ARBA" id="ARBA00022525"/>
    </source>
</evidence>
<dbReference type="SMART" id="SM00217">
    <property type="entry name" value="WAP"/>
    <property type="match status" value="1"/>
</dbReference>
<gene>
    <name evidence="16" type="ORF">DNTS_030227</name>
</gene>
<evidence type="ECO:0000259" key="13">
    <source>
        <dbReference type="PROSITE" id="PS50835"/>
    </source>
</evidence>
<dbReference type="GO" id="GO:0004867">
    <property type="term" value="F:serine-type endopeptidase inhibitor activity"/>
    <property type="evidence" value="ECO:0007669"/>
    <property type="project" value="UniProtKB-KW"/>
</dbReference>
<dbReference type="SMART" id="SM00408">
    <property type="entry name" value="IGc2"/>
    <property type="match status" value="1"/>
</dbReference>
<dbReference type="Gene3D" id="3.30.60.30">
    <property type="match status" value="1"/>
</dbReference>
<dbReference type="InterPro" id="IPR008197">
    <property type="entry name" value="WAP_dom"/>
</dbReference>
<accession>A0A553Q8D0</accession>
<protein>
    <submittedName>
        <fullName evidence="16">Uncharacterized protein</fullName>
    </submittedName>
</protein>
<dbReference type="SUPFAM" id="SSF100895">
    <property type="entry name" value="Kazal-type serine protease inhibitors"/>
    <property type="match status" value="1"/>
</dbReference>